<dbReference type="Gene3D" id="1.10.150.130">
    <property type="match status" value="1"/>
</dbReference>
<name>A0A8S5SYF8_9CAUD</name>
<dbReference type="Pfam" id="PF14659">
    <property type="entry name" value="Phage_int_SAM_3"/>
    <property type="match status" value="1"/>
</dbReference>
<dbReference type="GO" id="GO:0006310">
    <property type="term" value="P:DNA recombination"/>
    <property type="evidence" value="ECO:0007669"/>
    <property type="project" value="UniProtKB-KW"/>
</dbReference>
<keyword evidence="7" id="KW-0233">DNA recombination</keyword>
<evidence type="ECO:0000256" key="1">
    <source>
        <dbReference type="ARBA" id="ARBA00008857"/>
    </source>
</evidence>
<proteinExistence type="inferred from homology"/>
<dbReference type="GO" id="GO:0016787">
    <property type="term" value="F:hydrolase activity"/>
    <property type="evidence" value="ECO:0007669"/>
    <property type="project" value="UniProtKB-KW"/>
</dbReference>
<dbReference type="InterPro" id="IPR011010">
    <property type="entry name" value="DNA_brk_join_enz"/>
</dbReference>
<keyword evidence="8" id="KW-1160">Virus entry into host cell</keyword>
<dbReference type="InterPro" id="IPR004107">
    <property type="entry name" value="Integrase_SAM-like_N"/>
</dbReference>
<keyword evidence="3" id="KW-0808">Transferase</keyword>
<evidence type="ECO:0000256" key="2">
    <source>
        <dbReference type="ARBA" id="ARBA00016082"/>
    </source>
</evidence>
<organism evidence="12">
    <name type="scientific">Siphoviridae sp. ctBtT10</name>
    <dbReference type="NCBI Taxonomy" id="2827805"/>
    <lineage>
        <taxon>Viruses</taxon>
        <taxon>Duplodnaviria</taxon>
        <taxon>Heunggongvirae</taxon>
        <taxon>Uroviricota</taxon>
        <taxon>Caudoviricetes</taxon>
    </lineage>
</organism>
<evidence type="ECO:0000256" key="5">
    <source>
        <dbReference type="ARBA" id="ARBA00022908"/>
    </source>
</evidence>
<dbReference type="GO" id="GO:0016740">
    <property type="term" value="F:transferase activity"/>
    <property type="evidence" value="ECO:0007669"/>
    <property type="project" value="UniProtKB-KW"/>
</dbReference>
<dbReference type="Pfam" id="PF00589">
    <property type="entry name" value="Phage_integrase"/>
    <property type="match status" value="1"/>
</dbReference>
<dbReference type="Pfam" id="PF14657">
    <property type="entry name" value="Arm-DNA-bind_4"/>
    <property type="match status" value="1"/>
</dbReference>
<dbReference type="GO" id="GO:0015074">
    <property type="term" value="P:DNA integration"/>
    <property type="evidence" value="ECO:0007669"/>
    <property type="project" value="UniProtKB-KW"/>
</dbReference>
<dbReference type="Gene3D" id="1.10.443.10">
    <property type="entry name" value="Intergrase catalytic core"/>
    <property type="match status" value="1"/>
</dbReference>
<keyword evidence="4" id="KW-0378">Hydrolase</keyword>
<evidence type="ECO:0000313" key="12">
    <source>
        <dbReference type="EMBL" id="DAF55578.1"/>
    </source>
</evidence>
<dbReference type="InterPro" id="IPR013762">
    <property type="entry name" value="Integrase-like_cat_sf"/>
</dbReference>
<keyword evidence="6 9" id="KW-0238">DNA-binding</keyword>
<feature type="domain" description="Core-binding (CB)" evidence="11">
    <location>
        <begin position="66"/>
        <end position="145"/>
    </location>
</feature>
<sequence>MIKKYLTKGGETRYMLQAYLGVDPFTGKQRRTTRRGFKTQKEAKKAERELLLSVEENGFADHSSKPTFKEVADLWLESYETTVKPTTYQNTKNYLNAIIENHFKDIRIESVSVAMMQKIVIELSKKYIAYLNYMSIINRVFKYAMHLDIIQTNPVDRIIRPKQQKARKEKTALTKEELNKFLKLAKKDAKPVLYTAWHTLAYTGLRRGELLGLEWSDVDFENKTISINRTLVSINGRLSVQSPKTKRSTRTISLDDSTVQILKDWKLEQKKLFFKHGIKSRNIVITNTVGGYFDFANFRDDLQTFISKHKLKQFSVHSLRHTHASLLFEAGIEPKTISDRLGHSNIQTTLDMYTHLNDKQRSDVADRLLKFLEA</sequence>
<keyword evidence="5" id="KW-0229">DNA integration</keyword>
<evidence type="ECO:0000259" key="10">
    <source>
        <dbReference type="PROSITE" id="PS51898"/>
    </source>
</evidence>
<dbReference type="CDD" id="cd01189">
    <property type="entry name" value="INT_ICEBs1_C_like"/>
    <property type="match status" value="1"/>
</dbReference>
<dbReference type="PANTHER" id="PTHR30349">
    <property type="entry name" value="PHAGE INTEGRASE-RELATED"/>
    <property type="match status" value="1"/>
</dbReference>
<evidence type="ECO:0000256" key="6">
    <source>
        <dbReference type="ARBA" id="ARBA00023125"/>
    </source>
</evidence>
<dbReference type="EMBL" id="BK032694">
    <property type="protein sequence ID" value="DAF55578.1"/>
    <property type="molecule type" value="Genomic_DNA"/>
</dbReference>
<evidence type="ECO:0000256" key="8">
    <source>
        <dbReference type="ARBA" id="ARBA00023195"/>
    </source>
</evidence>
<evidence type="ECO:0000256" key="9">
    <source>
        <dbReference type="PROSITE-ProRule" id="PRU01248"/>
    </source>
</evidence>
<feature type="domain" description="Tyr recombinase" evidence="10">
    <location>
        <begin position="168"/>
        <end position="366"/>
    </location>
</feature>
<comment type="similarity">
    <text evidence="1">Belongs to the 'phage' integrase family.</text>
</comment>
<evidence type="ECO:0000256" key="3">
    <source>
        <dbReference type="ARBA" id="ARBA00022679"/>
    </source>
</evidence>
<dbReference type="GO" id="GO:0044826">
    <property type="term" value="P:viral genome integration into host DNA"/>
    <property type="evidence" value="ECO:0007669"/>
    <property type="project" value="UniProtKB-KW"/>
</dbReference>
<dbReference type="PANTHER" id="PTHR30349:SF64">
    <property type="entry name" value="PROPHAGE INTEGRASE INTD-RELATED"/>
    <property type="match status" value="1"/>
</dbReference>
<evidence type="ECO:0000256" key="4">
    <source>
        <dbReference type="ARBA" id="ARBA00022801"/>
    </source>
</evidence>
<evidence type="ECO:0000256" key="7">
    <source>
        <dbReference type="ARBA" id="ARBA00023172"/>
    </source>
</evidence>
<evidence type="ECO:0000259" key="11">
    <source>
        <dbReference type="PROSITE" id="PS51900"/>
    </source>
</evidence>
<dbReference type="PROSITE" id="PS51898">
    <property type="entry name" value="TYR_RECOMBINASE"/>
    <property type="match status" value="1"/>
</dbReference>
<dbReference type="InterPro" id="IPR010998">
    <property type="entry name" value="Integrase_recombinase_N"/>
</dbReference>
<protein>
    <recommendedName>
        <fullName evidence="2">Integrase</fullName>
    </recommendedName>
</protein>
<dbReference type="InterPro" id="IPR002104">
    <property type="entry name" value="Integrase_catalytic"/>
</dbReference>
<dbReference type="PROSITE" id="PS51900">
    <property type="entry name" value="CB"/>
    <property type="match status" value="1"/>
</dbReference>
<accession>A0A8S5SYF8</accession>
<dbReference type="InterPro" id="IPR044068">
    <property type="entry name" value="CB"/>
</dbReference>
<dbReference type="InterPro" id="IPR028259">
    <property type="entry name" value="AP2-like_int_N"/>
</dbReference>
<dbReference type="SUPFAM" id="SSF56349">
    <property type="entry name" value="DNA breaking-rejoining enzymes"/>
    <property type="match status" value="1"/>
</dbReference>
<dbReference type="InterPro" id="IPR050090">
    <property type="entry name" value="Tyrosine_recombinase_XerCD"/>
</dbReference>
<keyword evidence="8" id="KW-1179">Viral genome integration</keyword>
<reference evidence="12" key="1">
    <citation type="journal article" date="2021" name="Proc. Natl. Acad. Sci. U.S.A.">
        <title>A Catalog of Tens of Thousands of Viruses from Human Metagenomes Reveals Hidden Associations with Chronic Diseases.</title>
        <authorList>
            <person name="Tisza M.J."/>
            <person name="Buck C.B."/>
        </authorList>
    </citation>
    <scope>NUCLEOTIDE SEQUENCE</scope>
    <source>
        <strain evidence="12">CtBtT10</strain>
    </source>
</reference>
<dbReference type="GO" id="GO:0075713">
    <property type="term" value="P:establishment of integrated proviral latency"/>
    <property type="evidence" value="ECO:0007669"/>
    <property type="project" value="UniProtKB-KW"/>
</dbReference>
<dbReference type="GO" id="GO:0003677">
    <property type="term" value="F:DNA binding"/>
    <property type="evidence" value="ECO:0007669"/>
    <property type="project" value="UniProtKB-UniRule"/>
</dbReference>